<feature type="compositionally biased region" description="Low complexity" evidence="7">
    <location>
        <begin position="1233"/>
        <end position="1248"/>
    </location>
</feature>
<feature type="region of interest" description="Disordered" evidence="7">
    <location>
        <begin position="359"/>
        <end position="379"/>
    </location>
</feature>
<evidence type="ECO:0000313" key="10">
    <source>
        <dbReference type="EMBL" id="CAD8464136.1"/>
    </source>
</evidence>
<organism evidence="10">
    <name type="scientific">Amorphochlora amoebiformis</name>
    <dbReference type="NCBI Taxonomy" id="1561963"/>
    <lineage>
        <taxon>Eukaryota</taxon>
        <taxon>Sar</taxon>
        <taxon>Rhizaria</taxon>
        <taxon>Cercozoa</taxon>
        <taxon>Chlorarachniophyceae</taxon>
        <taxon>Amorphochlora</taxon>
    </lineage>
</organism>
<dbReference type="Pfam" id="PF17681">
    <property type="entry name" value="GCP_N_terminal"/>
    <property type="match status" value="1"/>
</dbReference>
<dbReference type="PANTHER" id="PTHR19302">
    <property type="entry name" value="GAMMA TUBULIN COMPLEX PROTEIN"/>
    <property type="match status" value="1"/>
</dbReference>
<comment type="similarity">
    <text evidence="2">Belongs to the TUBGCP family.</text>
</comment>
<name>A0A7S0H3Y5_9EUKA</name>
<evidence type="ECO:0008006" key="11">
    <source>
        <dbReference type="Google" id="ProtNLM"/>
    </source>
</evidence>
<dbReference type="PANTHER" id="PTHR19302:SF70">
    <property type="entry name" value="GAMMA-TUBULIN COMPLEX COMPONENT 6"/>
    <property type="match status" value="1"/>
</dbReference>
<keyword evidence="6" id="KW-0175">Coiled coil</keyword>
<feature type="compositionally biased region" description="Basic and acidic residues" evidence="7">
    <location>
        <begin position="363"/>
        <end position="374"/>
    </location>
</feature>
<dbReference type="InterPro" id="IPR042241">
    <property type="entry name" value="GCP_C_sf"/>
</dbReference>
<evidence type="ECO:0000259" key="9">
    <source>
        <dbReference type="Pfam" id="PF17681"/>
    </source>
</evidence>
<reference evidence="10" key="1">
    <citation type="submission" date="2021-01" db="EMBL/GenBank/DDBJ databases">
        <authorList>
            <person name="Corre E."/>
            <person name="Pelletier E."/>
            <person name="Niang G."/>
            <person name="Scheremetjew M."/>
            <person name="Finn R."/>
            <person name="Kale V."/>
            <person name="Holt S."/>
            <person name="Cochrane G."/>
            <person name="Meng A."/>
            <person name="Brown T."/>
            <person name="Cohen L."/>
        </authorList>
    </citation>
    <scope>NUCLEOTIDE SEQUENCE</scope>
    <source>
        <strain evidence="10">CCMP2058</strain>
    </source>
</reference>
<dbReference type="GO" id="GO:0000930">
    <property type="term" value="C:gamma-tubulin complex"/>
    <property type="evidence" value="ECO:0007669"/>
    <property type="project" value="TreeGrafter"/>
</dbReference>
<dbReference type="GO" id="GO:0051321">
    <property type="term" value="P:meiotic cell cycle"/>
    <property type="evidence" value="ECO:0007669"/>
    <property type="project" value="TreeGrafter"/>
</dbReference>
<dbReference type="GO" id="GO:0000922">
    <property type="term" value="C:spindle pole"/>
    <property type="evidence" value="ECO:0007669"/>
    <property type="project" value="InterPro"/>
</dbReference>
<feature type="compositionally biased region" description="Basic residues" evidence="7">
    <location>
        <begin position="1102"/>
        <end position="1113"/>
    </location>
</feature>
<feature type="compositionally biased region" description="Polar residues" evidence="7">
    <location>
        <begin position="1151"/>
        <end position="1163"/>
    </location>
</feature>
<dbReference type="InterPro" id="IPR007259">
    <property type="entry name" value="GCP"/>
</dbReference>
<keyword evidence="4" id="KW-0493">Microtubule</keyword>
<feature type="compositionally biased region" description="Basic residues" evidence="7">
    <location>
        <begin position="1197"/>
        <end position="1223"/>
    </location>
</feature>
<dbReference type="GO" id="GO:0005874">
    <property type="term" value="C:microtubule"/>
    <property type="evidence" value="ECO:0007669"/>
    <property type="project" value="UniProtKB-KW"/>
</dbReference>
<gene>
    <name evidence="10" type="ORF">LAMO00422_LOCUS23102</name>
</gene>
<evidence type="ECO:0000256" key="6">
    <source>
        <dbReference type="SAM" id="Coils"/>
    </source>
</evidence>
<accession>A0A7S0H3Y5</accession>
<evidence type="ECO:0000256" key="2">
    <source>
        <dbReference type="ARBA" id="ARBA00010337"/>
    </source>
</evidence>
<sequence length="1862" mass="208253">MVDAKNSILSLLHSLEEHINKQSSQSRRNDLPKLPIRSLSKLLEFTSKYNHIDKTPKFQTRVRPRLSSISFILRMHDQKALADALELLTAKFEELSSKTQYGVTGDSTTWLVLFVLTELAGTGGPTEVTRADRLRLAGRLKESKAEILKAEKADAPIKEGKENKHPKPAKLDSNSSSFFWGIDLSSLSAAPNPYRVLEPLQIKSKDFNASIARIPGANDVAAKAAEPPEVYSPPQLRSKFAQKRLLNMALGLLLPSTMENTSHSNWLDSILSGRQSGSTHIPLAVNTKLSIASSAKERWGGVPGFLPKLAGLKSKETDEKGIFHTSTTYAPSAVCRLLSDICDLRKSWHTFYKTRKKSLHLSRNNEDQPPRGDWDGSILCPRGASSRPASDFDVVYSLFLQHLHSPPAFTATEPEVSRLALAAMQGIPSSVFPLLTNPKTEHDRDDHSIERVEYPPIALAPAPCRVKSCGINTLQAVLSRMGRLGTTYRLLVCFAEHFSSAPIGGLVLHSFAKGVRLFLTLYRKQLLDLPTNAKKRRDTYHKLSKSTPKSDESCCYLDGSSAANPGGVKGPRVPSLLEVEAHAETLRGQLSWLANICQCDDLDVSEESFVDLFMARIATFPRGGALLSYLFECGTLSGGLKGTEPLFQFLFDRALEPYLRMLRAWIYKGQLEDPFNEFMIGVNPPNSTSRAEVPIFGYARGGGIGKIELREEQIPVFLQDVAWQIFTCGHTVRIVKRSGSNSHLTVCQQPSSGAILLKLCLTASEAQALRSYRRAHLAEKLGILEELTRHLERKERLHRNQRAAAFAQTGARIRRTQREKIERAKTEAESEARVRREKLRQIEAEIELKEERMREAKEAAERREAAFRRRQSDKRKERVKALKKQLEEKHRQHLFALDLQRQRLLFRKKRLKNTQKRMELIVATEVDYEMELSEPKRVTSYEDEKHEPHPLRAWRRTLTPTDSFSTLWQERKDRKKKFLIPKPTPKFFKSPKSRSSATPELKSRPNPIPMSVRGLSSGGGKSNLSLAHSETFQESKISSGRGGTGQSSGGGKSTLSLSHPQSPVEIPSKAKLTGHGGTGASIGGGKSSVQLEHVCTSEGAKQHKARTTGRRHSGASFGGGASQVPIRMDSKDINGKSVSPPDAGGDEKILNNDSSTRINPSTTRLREQKKKQYTEPSSTPLLPTRHPLDRNPQAVRSVRRLRPHRAARSTRHTSGSKRGRRSGSGRSFGGGRSSISLSWHVKTPRATPTIPPPQPTPNAQLGARGSNISKKSRKVSCGYLGVGDVVGTPRPVDYDANLYARSKDGTLAATLGKTGRLVLMDGETGSLLLTKTLRPHIGSTATRITFSSSQYMLLIFANQRSQLGVTHTQLIYKFNLQTRTLEPSSSTMKRVPVSDFETFAGDAVITVRLSFGTAHLLESKTSTWTPSEPAVALPERWKLVRPWNLEYLSLPKNLHYIIGEEEDPRMVSNAREGPITEDSAETWEAPLSLRLRTTFGHTLVEGIRLQFDLSNQALCHMLLHQFSLTKHLEALRKYLLMGAGDLMDNLARSLFDGMYADPPINWLSPSNLNVTLQSALRTCGYDTDPLAKNLSFALDSSVSLRHAKIQLGLQTMAAFDAVELHYNITWPASAVIDSASLQSYINVFKFLLKLKRLHYELRGIWTLMSLHKRALHAWRARSWSKSEGNDAKEARGNMHRWRLVEVFLMEMRHLVSNLEGYVMTQALSVPWARLQREITCACTLGDLRQAHARYISSAKARCFQSAETPKLRNHISKVFQRVVVFKNRMQALDYGNVDKSVSDAQFRALNKIMLETRGDCRLMFRIVRVLARRGLEPMRDLVTRLDYNRFFSKKLFDASTMTATEF</sequence>
<evidence type="ECO:0000256" key="7">
    <source>
        <dbReference type="SAM" id="MobiDB-lite"/>
    </source>
</evidence>
<feature type="compositionally biased region" description="Low complexity" evidence="7">
    <location>
        <begin position="985"/>
        <end position="996"/>
    </location>
</feature>
<feature type="region of interest" description="Disordered" evidence="7">
    <location>
        <begin position="975"/>
        <end position="1266"/>
    </location>
</feature>
<dbReference type="GO" id="GO:0000278">
    <property type="term" value="P:mitotic cell cycle"/>
    <property type="evidence" value="ECO:0007669"/>
    <property type="project" value="TreeGrafter"/>
</dbReference>
<evidence type="ECO:0000256" key="5">
    <source>
        <dbReference type="ARBA" id="ARBA00023212"/>
    </source>
</evidence>
<dbReference type="InterPro" id="IPR040457">
    <property type="entry name" value="GCP_C"/>
</dbReference>
<feature type="domain" description="Gamma tubulin complex component protein N-terminal" evidence="9">
    <location>
        <begin position="421"/>
        <end position="756"/>
    </location>
</feature>
<dbReference type="Pfam" id="PF04130">
    <property type="entry name" value="GCP_C_terminal"/>
    <property type="match status" value="1"/>
</dbReference>
<evidence type="ECO:0000256" key="1">
    <source>
        <dbReference type="ARBA" id="ARBA00004245"/>
    </source>
</evidence>
<dbReference type="EMBL" id="HBEM01033845">
    <property type="protein sequence ID" value="CAD8464136.1"/>
    <property type="molecule type" value="Transcribed_RNA"/>
</dbReference>
<protein>
    <recommendedName>
        <fullName evidence="11">Spindle pole body component</fullName>
    </recommendedName>
</protein>
<dbReference type="GO" id="GO:0043015">
    <property type="term" value="F:gamma-tubulin binding"/>
    <property type="evidence" value="ECO:0007669"/>
    <property type="project" value="InterPro"/>
</dbReference>
<feature type="domain" description="Gamma tubulin complex component C-terminal" evidence="8">
    <location>
        <begin position="1524"/>
        <end position="1847"/>
    </location>
</feature>
<feature type="compositionally biased region" description="Basic and acidic residues" evidence="7">
    <location>
        <begin position="1164"/>
        <end position="1173"/>
    </location>
</feature>
<evidence type="ECO:0000259" key="8">
    <source>
        <dbReference type="Pfam" id="PF04130"/>
    </source>
</evidence>
<feature type="compositionally biased region" description="Polar residues" evidence="7">
    <location>
        <begin position="1028"/>
        <end position="1037"/>
    </location>
</feature>
<feature type="compositionally biased region" description="Gly residues" evidence="7">
    <location>
        <begin position="1074"/>
        <end position="1086"/>
    </location>
</feature>
<feature type="compositionally biased region" description="Gly residues" evidence="7">
    <location>
        <begin position="1040"/>
        <end position="1052"/>
    </location>
</feature>
<evidence type="ECO:0000256" key="4">
    <source>
        <dbReference type="ARBA" id="ARBA00022701"/>
    </source>
</evidence>
<dbReference type="Gene3D" id="1.20.120.1900">
    <property type="entry name" value="Gamma-tubulin complex, C-terminal domain"/>
    <property type="match status" value="1"/>
</dbReference>
<dbReference type="GO" id="GO:0031122">
    <property type="term" value="P:cytoplasmic microtubule organization"/>
    <property type="evidence" value="ECO:0007669"/>
    <property type="project" value="TreeGrafter"/>
</dbReference>
<evidence type="ECO:0000256" key="3">
    <source>
        <dbReference type="ARBA" id="ARBA00022490"/>
    </source>
</evidence>
<dbReference type="InterPro" id="IPR041470">
    <property type="entry name" value="GCP_N"/>
</dbReference>
<dbReference type="GO" id="GO:0007020">
    <property type="term" value="P:microtubule nucleation"/>
    <property type="evidence" value="ECO:0007669"/>
    <property type="project" value="InterPro"/>
</dbReference>
<comment type="subcellular location">
    <subcellularLocation>
        <location evidence="1">Cytoplasm</location>
        <location evidence="1">Cytoskeleton</location>
    </subcellularLocation>
</comment>
<keyword evidence="3" id="KW-0963">Cytoplasm</keyword>
<dbReference type="GO" id="GO:0051225">
    <property type="term" value="P:spindle assembly"/>
    <property type="evidence" value="ECO:0007669"/>
    <property type="project" value="TreeGrafter"/>
</dbReference>
<keyword evidence="5" id="KW-0206">Cytoskeleton</keyword>
<dbReference type="GO" id="GO:0051011">
    <property type="term" value="F:microtubule minus-end binding"/>
    <property type="evidence" value="ECO:0007669"/>
    <property type="project" value="TreeGrafter"/>
</dbReference>
<proteinExistence type="inferred from homology"/>
<feature type="coiled-coil region" evidence="6">
    <location>
        <begin position="784"/>
        <end position="892"/>
    </location>
</feature>